<evidence type="ECO:0000313" key="4">
    <source>
        <dbReference type="Proteomes" id="UP000777438"/>
    </source>
</evidence>
<proteinExistence type="predicted"/>
<sequence>MVGLSSEIIVGIDFGTTYSGVSWAVNEGLKKIRLITDWPNLGEAIANQDKVPSTISYNNGQVANWGYEVTFRDESFKWIKILLEPNSKYATTVQEVRDSNELLRRLGKTAEEVVRDYLREIWRYTKEDIRKRVGDNDWENNFSIHIVFTVPAMWSHLAKDKTLKVARAAGLPGNIKLVTEPEAAALATLHDKAEENSLAPGDTFVVCDAGGGTVDLISYKVNRVKPLGIEECAIGDGGLCGSIFLDTSFEKHICTLVGEREYSRIRPLDKRRMMKMFELGVKRSFTLESNKDYSVELIGVEDNPDEGIVEDMINLETSMLRTVFDYVCGQIDTLIQRQVNQVQDKGSTVKAILLVGGFGASKYLHKRIENSYSSLGIRVLQVDGAWSAICRGACLWGLEHTQNLGSITRAELKPTLSSWLARYSLGVSASVPFDPARHLWQDRILHRAKNKYYASDQMIWLLRRGETVTQDRVLHTKLVNSVHGVGFTSSGTRQFSHELLYSDESEPPSRQNEKVKQLCSVEFGVPETKIWKEKSYTSGAVAGKWRDMVFDLSVNLGNTSLDFVVAHKSEPLGSVEATYLQHS</sequence>
<keyword evidence="4" id="KW-1185">Reference proteome</keyword>
<evidence type="ECO:0000256" key="2">
    <source>
        <dbReference type="ARBA" id="ARBA00022840"/>
    </source>
</evidence>
<dbReference type="SUPFAM" id="SSF53067">
    <property type="entry name" value="Actin-like ATPase domain"/>
    <property type="match status" value="2"/>
</dbReference>
<keyword evidence="1" id="KW-0547">Nucleotide-binding</keyword>
<keyword evidence="2" id="KW-0067">ATP-binding</keyword>
<evidence type="ECO:0000313" key="3">
    <source>
        <dbReference type="EMBL" id="KAH6895964.1"/>
    </source>
</evidence>
<dbReference type="InterPro" id="IPR013126">
    <property type="entry name" value="Hsp_70_fam"/>
</dbReference>
<dbReference type="GO" id="GO:0005524">
    <property type="term" value="F:ATP binding"/>
    <property type="evidence" value="ECO:0007669"/>
    <property type="project" value="UniProtKB-KW"/>
</dbReference>
<dbReference type="CDD" id="cd10170">
    <property type="entry name" value="ASKHA_NBD_HSP70"/>
    <property type="match status" value="1"/>
</dbReference>
<evidence type="ECO:0000256" key="1">
    <source>
        <dbReference type="ARBA" id="ARBA00022741"/>
    </source>
</evidence>
<dbReference type="InterPro" id="IPR043129">
    <property type="entry name" value="ATPase_NBD"/>
</dbReference>
<gene>
    <name evidence="3" type="ORF">B0T10DRAFT_545558</name>
</gene>
<reference evidence="3 4" key="1">
    <citation type="journal article" date="2021" name="Nat. Commun.">
        <title>Genetic determinants of endophytism in the Arabidopsis root mycobiome.</title>
        <authorList>
            <person name="Mesny F."/>
            <person name="Miyauchi S."/>
            <person name="Thiergart T."/>
            <person name="Pickel B."/>
            <person name="Atanasova L."/>
            <person name="Karlsson M."/>
            <person name="Huettel B."/>
            <person name="Barry K.W."/>
            <person name="Haridas S."/>
            <person name="Chen C."/>
            <person name="Bauer D."/>
            <person name="Andreopoulos W."/>
            <person name="Pangilinan J."/>
            <person name="LaButti K."/>
            <person name="Riley R."/>
            <person name="Lipzen A."/>
            <person name="Clum A."/>
            <person name="Drula E."/>
            <person name="Henrissat B."/>
            <person name="Kohler A."/>
            <person name="Grigoriev I.V."/>
            <person name="Martin F.M."/>
            <person name="Hacquard S."/>
        </authorList>
    </citation>
    <scope>NUCLEOTIDE SEQUENCE [LARGE SCALE GENOMIC DNA]</scope>
    <source>
        <strain evidence="3 4">MPI-CAGE-CH-0241</strain>
    </source>
</reference>
<dbReference type="Pfam" id="PF00012">
    <property type="entry name" value="HSP70"/>
    <property type="match status" value="1"/>
</dbReference>
<organism evidence="3 4">
    <name type="scientific">Thelonectria olida</name>
    <dbReference type="NCBI Taxonomy" id="1576542"/>
    <lineage>
        <taxon>Eukaryota</taxon>
        <taxon>Fungi</taxon>
        <taxon>Dikarya</taxon>
        <taxon>Ascomycota</taxon>
        <taxon>Pezizomycotina</taxon>
        <taxon>Sordariomycetes</taxon>
        <taxon>Hypocreomycetidae</taxon>
        <taxon>Hypocreales</taxon>
        <taxon>Nectriaceae</taxon>
        <taxon>Thelonectria</taxon>
    </lineage>
</organism>
<protein>
    <recommendedName>
        <fullName evidence="5">Actin-like ATPase domain-containing protein</fullName>
    </recommendedName>
</protein>
<dbReference type="GO" id="GO:0140662">
    <property type="term" value="F:ATP-dependent protein folding chaperone"/>
    <property type="evidence" value="ECO:0007669"/>
    <property type="project" value="InterPro"/>
</dbReference>
<dbReference type="PANTHER" id="PTHR14187">
    <property type="entry name" value="ALPHA KINASE/ELONGATION FACTOR 2 KINASE"/>
    <property type="match status" value="1"/>
</dbReference>
<evidence type="ECO:0008006" key="5">
    <source>
        <dbReference type="Google" id="ProtNLM"/>
    </source>
</evidence>
<dbReference type="EMBL" id="JAGPYM010000004">
    <property type="protein sequence ID" value="KAH6895964.1"/>
    <property type="molecule type" value="Genomic_DNA"/>
</dbReference>
<comment type="caution">
    <text evidence="3">The sequence shown here is derived from an EMBL/GenBank/DDBJ whole genome shotgun (WGS) entry which is preliminary data.</text>
</comment>
<dbReference type="AlphaFoldDB" id="A0A9P8WF43"/>
<name>A0A9P8WF43_9HYPO</name>
<dbReference type="PANTHER" id="PTHR14187:SF5">
    <property type="entry name" value="HEAT SHOCK 70 KDA PROTEIN 12A"/>
    <property type="match status" value="1"/>
</dbReference>
<accession>A0A9P8WF43</accession>
<dbReference type="Gene3D" id="3.30.420.40">
    <property type="match status" value="1"/>
</dbReference>
<dbReference type="Proteomes" id="UP000777438">
    <property type="component" value="Unassembled WGS sequence"/>
</dbReference>
<dbReference type="OrthoDB" id="2963168at2759"/>